<name>A0A166PCF2_9AGAM</name>
<dbReference type="PROSITE" id="PS50011">
    <property type="entry name" value="PROTEIN_KINASE_DOM"/>
    <property type="match status" value="1"/>
</dbReference>
<dbReference type="InterPro" id="IPR051681">
    <property type="entry name" value="Ser/Thr_Kinases-Pseudokinases"/>
</dbReference>
<dbReference type="GO" id="GO:0005524">
    <property type="term" value="F:ATP binding"/>
    <property type="evidence" value="ECO:0007669"/>
    <property type="project" value="InterPro"/>
</dbReference>
<sequence length="258" mass="28585">MSTLTNLEETYNISDLTGKVKYETTDGVDGGHAHICKGVWTTPEGTATTVAVKVITVMNNATGRVTSKELRRFRKRGRREQKVWGGLDHEHIVPLWGITTDFQSSFAGPDPVAMISPWMKNGNLFGALESKPPLEDTARVELLCGVAKGIQHLHSLGIIHGDLYPANVLINDNGRACLTDFGMSFMVPYFVDTSYWSDTVGGAIRWRAPELIEPMSSGGEETKVYVPDLTWKCDIYSFGSLVLHVISGERPYHSDFDY</sequence>
<reference evidence="2 3" key="1">
    <citation type="journal article" date="2016" name="Mol. Biol. Evol.">
        <title>Comparative Genomics of Early-Diverging Mushroom-Forming Fungi Provides Insights into the Origins of Lignocellulose Decay Capabilities.</title>
        <authorList>
            <person name="Nagy L.G."/>
            <person name="Riley R."/>
            <person name="Tritt A."/>
            <person name="Adam C."/>
            <person name="Daum C."/>
            <person name="Floudas D."/>
            <person name="Sun H."/>
            <person name="Yadav J.S."/>
            <person name="Pangilinan J."/>
            <person name="Larsson K.H."/>
            <person name="Matsuura K."/>
            <person name="Barry K."/>
            <person name="Labutti K."/>
            <person name="Kuo R."/>
            <person name="Ohm R.A."/>
            <person name="Bhattacharya S.S."/>
            <person name="Shirouzu T."/>
            <person name="Yoshinaga Y."/>
            <person name="Martin F.M."/>
            <person name="Grigoriev I.V."/>
            <person name="Hibbett D.S."/>
        </authorList>
    </citation>
    <scope>NUCLEOTIDE SEQUENCE [LARGE SCALE GENOMIC DNA]</scope>
    <source>
        <strain evidence="2 3">CBS 109695</strain>
    </source>
</reference>
<dbReference type="EMBL" id="KV417517">
    <property type="protein sequence ID" value="KZP25944.1"/>
    <property type="molecule type" value="Genomic_DNA"/>
</dbReference>
<dbReference type="OrthoDB" id="193860at2759"/>
<evidence type="ECO:0000313" key="2">
    <source>
        <dbReference type="EMBL" id="KZP25944.1"/>
    </source>
</evidence>
<dbReference type="PANTHER" id="PTHR44329">
    <property type="entry name" value="SERINE/THREONINE-PROTEIN KINASE TNNI3K-RELATED"/>
    <property type="match status" value="1"/>
</dbReference>
<dbReference type="Gene3D" id="1.10.510.10">
    <property type="entry name" value="Transferase(Phosphotransferase) domain 1"/>
    <property type="match status" value="1"/>
</dbReference>
<dbReference type="Proteomes" id="UP000076532">
    <property type="component" value="Unassembled WGS sequence"/>
</dbReference>
<accession>A0A166PCF2</accession>
<dbReference type="InterPro" id="IPR001245">
    <property type="entry name" value="Ser-Thr/Tyr_kinase_cat_dom"/>
</dbReference>
<gene>
    <name evidence="2" type="ORF">FIBSPDRAFT_949752</name>
</gene>
<dbReference type="GO" id="GO:0004674">
    <property type="term" value="F:protein serine/threonine kinase activity"/>
    <property type="evidence" value="ECO:0007669"/>
    <property type="project" value="TreeGrafter"/>
</dbReference>
<organism evidence="2 3">
    <name type="scientific">Athelia psychrophila</name>
    <dbReference type="NCBI Taxonomy" id="1759441"/>
    <lineage>
        <taxon>Eukaryota</taxon>
        <taxon>Fungi</taxon>
        <taxon>Dikarya</taxon>
        <taxon>Basidiomycota</taxon>
        <taxon>Agaricomycotina</taxon>
        <taxon>Agaricomycetes</taxon>
        <taxon>Agaricomycetidae</taxon>
        <taxon>Atheliales</taxon>
        <taxon>Atheliaceae</taxon>
        <taxon>Athelia</taxon>
    </lineage>
</organism>
<feature type="domain" description="Protein kinase" evidence="1">
    <location>
        <begin position="22"/>
        <end position="258"/>
    </location>
</feature>
<keyword evidence="3" id="KW-1185">Reference proteome</keyword>
<dbReference type="InterPro" id="IPR000719">
    <property type="entry name" value="Prot_kinase_dom"/>
</dbReference>
<dbReference type="Pfam" id="PF07714">
    <property type="entry name" value="PK_Tyr_Ser-Thr"/>
    <property type="match status" value="1"/>
</dbReference>
<evidence type="ECO:0000313" key="3">
    <source>
        <dbReference type="Proteomes" id="UP000076532"/>
    </source>
</evidence>
<protein>
    <submittedName>
        <fullName evidence="2">Kinase-like protein</fullName>
    </submittedName>
</protein>
<dbReference type="AlphaFoldDB" id="A0A166PCF2"/>
<evidence type="ECO:0000259" key="1">
    <source>
        <dbReference type="PROSITE" id="PS50011"/>
    </source>
</evidence>
<proteinExistence type="predicted"/>
<dbReference type="SUPFAM" id="SSF56112">
    <property type="entry name" value="Protein kinase-like (PK-like)"/>
    <property type="match status" value="1"/>
</dbReference>
<dbReference type="InterPro" id="IPR011009">
    <property type="entry name" value="Kinase-like_dom_sf"/>
</dbReference>
<dbReference type="STRING" id="436010.A0A166PCF2"/>